<evidence type="ECO:0000259" key="3">
    <source>
        <dbReference type="Pfam" id="PF17836"/>
    </source>
</evidence>
<feature type="site" description="Increases basicity of active site His" evidence="1">
    <location>
        <position position="137"/>
    </location>
</feature>
<dbReference type="AlphaFoldDB" id="A0A3E5EI58"/>
<proteinExistence type="predicted"/>
<dbReference type="InterPro" id="IPR050179">
    <property type="entry name" value="Trans_hexapeptide_repeat"/>
</dbReference>
<dbReference type="RefSeq" id="WP_005336037.1">
    <property type="nucleotide sequence ID" value="NZ_CP102279.1"/>
</dbReference>
<dbReference type="Gene3D" id="2.160.10.10">
    <property type="entry name" value="Hexapeptide repeat proteins"/>
    <property type="match status" value="1"/>
</dbReference>
<protein>
    <submittedName>
        <fullName evidence="4">Lipid carrier--UDP-N-acetylgalactosaminyltransferase</fullName>
    </submittedName>
</protein>
<dbReference type="CDD" id="cd03360">
    <property type="entry name" value="LbH_AT_putative"/>
    <property type="match status" value="1"/>
</dbReference>
<name>A0A3E5EI58_9FIRM</name>
<reference evidence="4 5" key="1">
    <citation type="submission" date="2018-08" db="EMBL/GenBank/DDBJ databases">
        <title>A genome reference for cultivated species of the human gut microbiota.</title>
        <authorList>
            <person name="Zou Y."/>
            <person name="Xue W."/>
            <person name="Luo G."/>
        </authorList>
    </citation>
    <scope>NUCLEOTIDE SEQUENCE [LARGE SCALE GENOMIC DNA]</scope>
    <source>
        <strain evidence="4 5">OM03-2</strain>
    </source>
</reference>
<dbReference type="InterPro" id="IPR020019">
    <property type="entry name" value="AcTrfase_PglD-like"/>
</dbReference>
<feature type="binding site" evidence="2">
    <location>
        <position position="69"/>
    </location>
    <ligand>
        <name>substrate</name>
    </ligand>
</feature>
<accession>A0A3E5EI58</accession>
<gene>
    <name evidence="4" type="ORF">DXB36_13650</name>
</gene>
<dbReference type="InterPro" id="IPR011004">
    <property type="entry name" value="Trimer_LpxA-like_sf"/>
</dbReference>
<feature type="domain" description="PglD N-terminal" evidence="3">
    <location>
        <begin position="6"/>
        <end position="80"/>
    </location>
</feature>
<evidence type="ECO:0000313" key="5">
    <source>
        <dbReference type="Proteomes" id="UP000260841"/>
    </source>
</evidence>
<comment type="caution">
    <text evidence="4">The sequence shown here is derived from an EMBL/GenBank/DDBJ whole genome shotgun (WGS) entry which is preliminary data.</text>
</comment>
<evidence type="ECO:0000256" key="2">
    <source>
        <dbReference type="PIRSR" id="PIRSR620019-2"/>
    </source>
</evidence>
<sequence>MAERERLLLVGSGGFGRVVSELARETYDCAFVDDGFEVGTVICDIPVAGHISDLEKLYESYHLLVVTIGNNKLRQHIYQQAMEIGYTFPNLISPSAYVSPYSKMGWGCVLLNNSLIQNGATVGNGVLLNPGVEVHHDSSVEDYALIYTNSVVRTYAKVGKRVRIGSNVTVSNEVIVGDDADIQNGETLF</sequence>
<evidence type="ECO:0000256" key="1">
    <source>
        <dbReference type="PIRSR" id="PIRSR620019-1"/>
    </source>
</evidence>
<keyword evidence="4" id="KW-0808">Transferase</keyword>
<dbReference type="PANTHER" id="PTHR43300:SF7">
    <property type="entry name" value="UDP-N-ACETYLBACILLOSAMINE N-ACETYLTRANSFERASE"/>
    <property type="match status" value="1"/>
</dbReference>
<dbReference type="InterPro" id="IPR041561">
    <property type="entry name" value="PglD_N"/>
</dbReference>
<dbReference type="PANTHER" id="PTHR43300">
    <property type="entry name" value="ACETYLTRANSFERASE"/>
    <property type="match status" value="1"/>
</dbReference>
<dbReference type="EMBL" id="QSVB01000018">
    <property type="protein sequence ID" value="RGN88403.1"/>
    <property type="molecule type" value="Genomic_DNA"/>
</dbReference>
<dbReference type="Gene3D" id="3.40.50.20">
    <property type="match status" value="1"/>
</dbReference>
<feature type="active site" description="Proton acceptor" evidence="1">
    <location>
        <position position="136"/>
    </location>
</feature>
<dbReference type="SUPFAM" id="SSF51161">
    <property type="entry name" value="Trimeric LpxA-like enzymes"/>
    <property type="match status" value="1"/>
</dbReference>
<dbReference type="GeneID" id="92863328"/>
<evidence type="ECO:0000313" key="4">
    <source>
        <dbReference type="EMBL" id="RGN88403.1"/>
    </source>
</evidence>
<organism evidence="4 5">
    <name type="scientific">Dorea formicigenerans</name>
    <dbReference type="NCBI Taxonomy" id="39486"/>
    <lineage>
        <taxon>Bacteria</taxon>
        <taxon>Bacillati</taxon>
        <taxon>Bacillota</taxon>
        <taxon>Clostridia</taxon>
        <taxon>Lachnospirales</taxon>
        <taxon>Lachnospiraceae</taxon>
        <taxon>Dorea</taxon>
    </lineage>
</organism>
<dbReference type="GO" id="GO:0016740">
    <property type="term" value="F:transferase activity"/>
    <property type="evidence" value="ECO:0007669"/>
    <property type="project" value="UniProtKB-KW"/>
</dbReference>
<dbReference type="Pfam" id="PF17836">
    <property type="entry name" value="PglD_N"/>
    <property type="match status" value="1"/>
</dbReference>
<dbReference type="Proteomes" id="UP000260841">
    <property type="component" value="Unassembled WGS sequence"/>
</dbReference>